<proteinExistence type="predicted"/>
<dbReference type="Pfam" id="PF00248">
    <property type="entry name" value="Aldo_ket_red"/>
    <property type="match status" value="1"/>
</dbReference>
<dbReference type="InterPro" id="IPR023210">
    <property type="entry name" value="NADP_OxRdtase_dom"/>
</dbReference>
<evidence type="ECO:0000313" key="4">
    <source>
        <dbReference type="Proteomes" id="UP000053558"/>
    </source>
</evidence>
<dbReference type="AlphaFoldDB" id="A0A5M3N0S7"/>
<dbReference type="SUPFAM" id="SSF51430">
    <property type="entry name" value="NAD(P)-linked oxidoreductase"/>
    <property type="match status" value="1"/>
</dbReference>
<organism evidence="3 4">
    <name type="scientific">Coniophora puteana (strain RWD-64-598)</name>
    <name type="common">Brown rot fungus</name>
    <dbReference type="NCBI Taxonomy" id="741705"/>
    <lineage>
        <taxon>Eukaryota</taxon>
        <taxon>Fungi</taxon>
        <taxon>Dikarya</taxon>
        <taxon>Basidiomycota</taxon>
        <taxon>Agaricomycotina</taxon>
        <taxon>Agaricomycetes</taxon>
        <taxon>Agaricomycetidae</taxon>
        <taxon>Boletales</taxon>
        <taxon>Coniophorineae</taxon>
        <taxon>Coniophoraceae</taxon>
        <taxon>Coniophora</taxon>
    </lineage>
</organism>
<dbReference type="GeneID" id="19209970"/>
<dbReference type="PANTHER" id="PTHR43625">
    <property type="entry name" value="AFLATOXIN B1 ALDEHYDE REDUCTASE"/>
    <property type="match status" value="1"/>
</dbReference>
<dbReference type="GO" id="GO:0005737">
    <property type="term" value="C:cytoplasm"/>
    <property type="evidence" value="ECO:0007669"/>
    <property type="project" value="TreeGrafter"/>
</dbReference>
<keyword evidence="4" id="KW-1185">Reference proteome</keyword>
<evidence type="ECO:0000256" key="1">
    <source>
        <dbReference type="ARBA" id="ARBA00023002"/>
    </source>
</evidence>
<dbReference type="GO" id="GO:0016491">
    <property type="term" value="F:oxidoreductase activity"/>
    <property type="evidence" value="ECO:0007669"/>
    <property type="project" value="UniProtKB-KW"/>
</dbReference>
<dbReference type="InterPro" id="IPR050791">
    <property type="entry name" value="Aldo-Keto_reductase"/>
</dbReference>
<sequence>MSTTTLTTPSGPVTVNKVAHGLMLMTWKVQPNPDEQSFAAIKAGIDSCPPGVKMFLNGGEFYGPNFGTANIEMISRFFEKYPEYADRAFLSVKGGNKANDLTPDGSEENVKRSVNAVLEKLRGKKKLDLFQCARVDPNTPLEVSLGVLAEFVKEGKIGSIGMSEVKAETLLRGHKVHPITAVEIEVSPWEYGPQQKAVIKAAQENNIAVIAYSPIGRGFLTGQIKSLDDIPEGDFRRMLPRFQPENMSKNFEIVEKLQAIAKEKGITSAQLSIAWVSSLGPHVLPLPGSSHADRTVENVGGGKVQFTSAELAKVNEVIENAVLSGSRYPGSDETMHLWS</sequence>
<dbReference type="OrthoDB" id="37537at2759"/>
<evidence type="ECO:0000259" key="2">
    <source>
        <dbReference type="Pfam" id="PF00248"/>
    </source>
</evidence>
<keyword evidence="1" id="KW-0560">Oxidoreductase</keyword>
<dbReference type="PANTHER" id="PTHR43625:SF78">
    <property type="entry name" value="PYRIDOXAL REDUCTASE-RELATED"/>
    <property type="match status" value="1"/>
</dbReference>
<dbReference type="EMBL" id="JH711574">
    <property type="protein sequence ID" value="EIW85020.1"/>
    <property type="molecule type" value="Genomic_DNA"/>
</dbReference>
<comment type="caution">
    <text evidence="3">The sequence shown here is derived from an EMBL/GenBank/DDBJ whole genome shotgun (WGS) entry which is preliminary data.</text>
</comment>
<dbReference type="Proteomes" id="UP000053558">
    <property type="component" value="Unassembled WGS sequence"/>
</dbReference>
<accession>A0A5M3N0S7</accession>
<dbReference type="KEGG" id="cput:CONPUDRAFT_79718"/>
<protein>
    <submittedName>
        <fullName evidence="3">Aldo keto reductase</fullName>
    </submittedName>
</protein>
<dbReference type="CDD" id="cd19077">
    <property type="entry name" value="AKR_AKR8A1-2"/>
    <property type="match status" value="1"/>
</dbReference>
<evidence type="ECO:0000313" key="3">
    <source>
        <dbReference type="EMBL" id="EIW85020.1"/>
    </source>
</evidence>
<dbReference type="Gene3D" id="3.20.20.100">
    <property type="entry name" value="NADP-dependent oxidoreductase domain"/>
    <property type="match status" value="1"/>
</dbReference>
<name>A0A5M3N0S7_CONPW</name>
<dbReference type="InterPro" id="IPR036812">
    <property type="entry name" value="NAD(P)_OxRdtase_dom_sf"/>
</dbReference>
<dbReference type="OMA" id="IDIFGCA"/>
<dbReference type="RefSeq" id="XP_007764265.1">
    <property type="nucleotide sequence ID" value="XM_007766075.1"/>
</dbReference>
<feature type="domain" description="NADP-dependent oxidoreductase" evidence="2">
    <location>
        <begin position="19"/>
        <end position="318"/>
    </location>
</feature>
<gene>
    <name evidence="3" type="ORF">CONPUDRAFT_79718</name>
</gene>
<reference evidence="4" key="1">
    <citation type="journal article" date="2012" name="Science">
        <title>The Paleozoic origin of enzymatic lignin decomposition reconstructed from 31 fungal genomes.</title>
        <authorList>
            <person name="Floudas D."/>
            <person name="Binder M."/>
            <person name="Riley R."/>
            <person name="Barry K."/>
            <person name="Blanchette R.A."/>
            <person name="Henrissat B."/>
            <person name="Martinez A.T."/>
            <person name="Otillar R."/>
            <person name="Spatafora J.W."/>
            <person name="Yadav J.S."/>
            <person name="Aerts A."/>
            <person name="Benoit I."/>
            <person name="Boyd A."/>
            <person name="Carlson A."/>
            <person name="Copeland A."/>
            <person name="Coutinho P.M."/>
            <person name="de Vries R.P."/>
            <person name="Ferreira P."/>
            <person name="Findley K."/>
            <person name="Foster B."/>
            <person name="Gaskell J."/>
            <person name="Glotzer D."/>
            <person name="Gorecki P."/>
            <person name="Heitman J."/>
            <person name="Hesse C."/>
            <person name="Hori C."/>
            <person name="Igarashi K."/>
            <person name="Jurgens J.A."/>
            <person name="Kallen N."/>
            <person name="Kersten P."/>
            <person name="Kohler A."/>
            <person name="Kuees U."/>
            <person name="Kumar T.K.A."/>
            <person name="Kuo A."/>
            <person name="LaButti K."/>
            <person name="Larrondo L.F."/>
            <person name="Lindquist E."/>
            <person name="Ling A."/>
            <person name="Lombard V."/>
            <person name="Lucas S."/>
            <person name="Lundell T."/>
            <person name="Martin R."/>
            <person name="McLaughlin D.J."/>
            <person name="Morgenstern I."/>
            <person name="Morin E."/>
            <person name="Murat C."/>
            <person name="Nagy L.G."/>
            <person name="Nolan M."/>
            <person name="Ohm R.A."/>
            <person name="Patyshakuliyeva A."/>
            <person name="Rokas A."/>
            <person name="Ruiz-Duenas F.J."/>
            <person name="Sabat G."/>
            <person name="Salamov A."/>
            <person name="Samejima M."/>
            <person name="Schmutz J."/>
            <person name="Slot J.C."/>
            <person name="St John F."/>
            <person name="Stenlid J."/>
            <person name="Sun H."/>
            <person name="Sun S."/>
            <person name="Syed K."/>
            <person name="Tsang A."/>
            <person name="Wiebenga A."/>
            <person name="Young D."/>
            <person name="Pisabarro A."/>
            <person name="Eastwood D.C."/>
            <person name="Martin F."/>
            <person name="Cullen D."/>
            <person name="Grigoriev I.V."/>
            <person name="Hibbett D.S."/>
        </authorList>
    </citation>
    <scope>NUCLEOTIDE SEQUENCE [LARGE SCALE GENOMIC DNA]</scope>
    <source>
        <strain evidence="4">RWD-64-598 SS2</strain>
    </source>
</reference>